<sequence length="536" mass="60472">MSSADHIARLNHLIDASNEGVEAEHRMPLRDALRLYPKAIGWSILLSLTIVMEGYDLTIINGFYAFPEFKKAYGERVGDNDYQITTAWQSGLTNGAVVGEILGLLFNGHLTERFGYRRTLIFALLALISFIFLAVFAFNIGMLMASEVLCGLSWGVFQTLSTTYAAEIMPVALRAYLTSNVNLCWLIGQIIGTGVLRGLIDLQSKWSYRIPFSLQWMWALPILIGVLLAPESPWWLVRHGKYDKARASLLRLTRRGHHYDAEDAIMLMKRTNEVEEYLSAGVGYLDCFKGVNLRRTEIACMVWMIQTLCGSPMTGYATYFYVQAGFDPERAFDLSLGMYGMAIVGGMISWLLLPSVGRRTLYLWGTGLMCLILVAGGIVGTQHDSTWVSWTLGSVVILFTFVYDTTVGPVCYSLVAELPSTRLRVKTVVLARVAYNLAGIISNVLMPKMLNPTAWNWRGKTCFLWAGTCFCCYIWCYFRLPEPKGLTYLELDLLFEKKVSARKFRRITNVLSEAGYFDILVVNKEFQDFRGVPSYR</sequence>
<dbReference type="InterPro" id="IPR020846">
    <property type="entry name" value="MFS_dom"/>
</dbReference>
<protein>
    <submittedName>
        <fullName evidence="12">Sugar transporter</fullName>
    </submittedName>
</protein>
<keyword evidence="7 10" id="KW-0472">Membrane</keyword>
<feature type="domain" description="Major facilitator superfamily (MFS) profile" evidence="11">
    <location>
        <begin position="42"/>
        <end position="484"/>
    </location>
</feature>
<keyword evidence="3 9" id="KW-0813">Transport</keyword>
<dbReference type="EMBL" id="KZ613941">
    <property type="protein sequence ID" value="PMD44563.1"/>
    <property type="molecule type" value="Genomic_DNA"/>
</dbReference>
<dbReference type="Proteomes" id="UP000235786">
    <property type="component" value="Unassembled WGS sequence"/>
</dbReference>
<dbReference type="FunFam" id="1.20.1250.20:FF:000254">
    <property type="entry name" value="MAL31p Maltose permease"/>
    <property type="match status" value="1"/>
</dbReference>
<dbReference type="PROSITE" id="PS00217">
    <property type="entry name" value="SUGAR_TRANSPORT_2"/>
    <property type="match status" value="1"/>
</dbReference>
<evidence type="ECO:0000256" key="3">
    <source>
        <dbReference type="ARBA" id="ARBA00022448"/>
    </source>
</evidence>
<keyword evidence="8" id="KW-0462">Maltose metabolism</keyword>
<dbReference type="GO" id="GO:0005351">
    <property type="term" value="F:carbohydrate:proton symporter activity"/>
    <property type="evidence" value="ECO:0007669"/>
    <property type="project" value="TreeGrafter"/>
</dbReference>
<evidence type="ECO:0000313" key="13">
    <source>
        <dbReference type="Proteomes" id="UP000235786"/>
    </source>
</evidence>
<dbReference type="InterPro" id="IPR036259">
    <property type="entry name" value="MFS_trans_sf"/>
</dbReference>
<dbReference type="GO" id="GO:0000023">
    <property type="term" value="P:maltose metabolic process"/>
    <property type="evidence" value="ECO:0007669"/>
    <property type="project" value="UniProtKB-KW"/>
</dbReference>
<evidence type="ECO:0000256" key="8">
    <source>
        <dbReference type="ARBA" id="ARBA00026248"/>
    </source>
</evidence>
<dbReference type="SUPFAM" id="SSF103473">
    <property type="entry name" value="MFS general substrate transporter"/>
    <property type="match status" value="1"/>
</dbReference>
<dbReference type="PROSITE" id="PS50850">
    <property type="entry name" value="MFS"/>
    <property type="match status" value="1"/>
</dbReference>
<dbReference type="Pfam" id="PF00083">
    <property type="entry name" value="Sugar_tr"/>
    <property type="match status" value="1"/>
</dbReference>
<dbReference type="PANTHER" id="PTHR48022:SF5">
    <property type="entry name" value="ALPHA-GLUCOSIDES PERMEASE MPH2-RELATED"/>
    <property type="match status" value="1"/>
</dbReference>
<evidence type="ECO:0000256" key="10">
    <source>
        <dbReference type="SAM" id="Phobius"/>
    </source>
</evidence>
<feature type="transmembrane region" description="Helical" evidence="10">
    <location>
        <begin position="216"/>
        <end position="237"/>
    </location>
</feature>
<evidence type="ECO:0000256" key="1">
    <source>
        <dbReference type="ARBA" id="ARBA00004141"/>
    </source>
</evidence>
<feature type="transmembrane region" description="Helical" evidence="10">
    <location>
        <begin position="360"/>
        <end position="381"/>
    </location>
</feature>
<feature type="transmembrane region" description="Helical" evidence="10">
    <location>
        <begin position="86"/>
        <end position="107"/>
    </location>
</feature>
<feature type="transmembrane region" description="Helical" evidence="10">
    <location>
        <begin position="39"/>
        <end position="66"/>
    </location>
</feature>
<dbReference type="InterPro" id="IPR050360">
    <property type="entry name" value="MFS_Sugar_Transporters"/>
</dbReference>
<feature type="transmembrane region" description="Helical" evidence="10">
    <location>
        <begin position="334"/>
        <end position="353"/>
    </location>
</feature>
<keyword evidence="5 10" id="KW-0812">Transmembrane</keyword>
<dbReference type="AlphaFoldDB" id="A0A2J6S1B6"/>
<dbReference type="InterPro" id="IPR005828">
    <property type="entry name" value="MFS_sugar_transport-like"/>
</dbReference>
<comment type="subcellular location">
    <subcellularLocation>
        <location evidence="1">Membrane</location>
        <topology evidence="1">Multi-pass membrane protein</topology>
    </subcellularLocation>
</comment>
<evidence type="ECO:0000256" key="5">
    <source>
        <dbReference type="ARBA" id="ARBA00022692"/>
    </source>
</evidence>
<dbReference type="NCBIfam" id="TIGR00879">
    <property type="entry name" value="SP"/>
    <property type="match status" value="1"/>
</dbReference>
<dbReference type="InterPro" id="IPR005829">
    <property type="entry name" value="Sugar_transporter_CS"/>
</dbReference>
<feature type="transmembrane region" description="Helical" evidence="10">
    <location>
        <begin position="177"/>
        <end position="196"/>
    </location>
</feature>
<organism evidence="12 13">
    <name type="scientific">Hyaloscypha variabilis (strain UAMH 11265 / GT02V1 / F)</name>
    <name type="common">Meliniomyces variabilis</name>
    <dbReference type="NCBI Taxonomy" id="1149755"/>
    <lineage>
        <taxon>Eukaryota</taxon>
        <taxon>Fungi</taxon>
        <taxon>Dikarya</taxon>
        <taxon>Ascomycota</taxon>
        <taxon>Pezizomycotina</taxon>
        <taxon>Leotiomycetes</taxon>
        <taxon>Helotiales</taxon>
        <taxon>Hyaloscyphaceae</taxon>
        <taxon>Hyaloscypha</taxon>
        <taxon>Hyaloscypha variabilis</taxon>
    </lineage>
</organism>
<dbReference type="InterPro" id="IPR003663">
    <property type="entry name" value="Sugar/inositol_transpt"/>
</dbReference>
<accession>A0A2J6S1B6</accession>
<feature type="transmembrane region" description="Helical" evidence="10">
    <location>
        <begin position="427"/>
        <end position="445"/>
    </location>
</feature>
<name>A0A2J6S1B6_HYAVF</name>
<keyword evidence="4 12" id="KW-0762">Sugar transport</keyword>
<dbReference type="Gene3D" id="1.20.1250.20">
    <property type="entry name" value="MFS general substrate transporter like domains"/>
    <property type="match status" value="1"/>
</dbReference>
<feature type="transmembrane region" description="Helical" evidence="10">
    <location>
        <begin position="298"/>
        <end position="322"/>
    </location>
</feature>
<dbReference type="GO" id="GO:0016020">
    <property type="term" value="C:membrane"/>
    <property type="evidence" value="ECO:0007669"/>
    <property type="project" value="UniProtKB-SubCell"/>
</dbReference>
<proteinExistence type="inferred from homology"/>
<keyword evidence="13" id="KW-1185">Reference proteome</keyword>
<evidence type="ECO:0000256" key="9">
    <source>
        <dbReference type="RuleBase" id="RU003346"/>
    </source>
</evidence>
<feature type="transmembrane region" description="Helical" evidence="10">
    <location>
        <begin position="387"/>
        <end position="415"/>
    </location>
</feature>
<dbReference type="OrthoDB" id="6612291at2759"/>
<reference evidence="12 13" key="1">
    <citation type="submission" date="2016-04" db="EMBL/GenBank/DDBJ databases">
        <title>A degradative enzymes factory behind the ericoid mycorrhizal symbiosis.</title>
        <authorList>
            <consortium name="DOE Joint Genome Institute"/>
            <person name="Martino E."/>
            <person name="Morin E."/>
            <person name="Grelet G."/>
            <person name="Kuo A."/>
            <person name="Kohler A."/>
            <person name="Daghino S."/>
            <person name="Barry K."/>
            <person name="Choi C."/>
            <person name="Cichocki N."/>
            <person name="Clum A."/>
            <person name="Copeland A."/>
            <person name="Hainaut M."/>
            <person name="Haridas S."/>
            <person name="Labutti K."/>
            <person name="Lindquist E."/>
            <person name="Lipzen A."/>
            <person name="Khouja H.-R."/>
            <person name="Murat C."/>
            <person name="Ohm R."/>
            <person name="Olson A."/>
            <person name="Spatafora J."/>
            <person name="Veneault-Fourrey C."/>
            <person name="Henrissat B."/>
            <person name="Grigoriev I."/>
            <person name="Martin F."/>
            <person name="Perotto S."/>
        </authorList>
    </citation>
    <scope>NUCLEOTIDE SEQUENCE [LARGE SCALE GENOMIC DNA]</scope>
    <source>
        <strain evidence="12 13">F</strain>
    </source>
</reference>
<feature type="transmembrane region" description="Helical" evidence="10">
    <location>
        <begin position="144"/>
        <end position="165"/>
    </location>
</feature>
<evidence type="ECO:0000256" key="2">
    <source>
        <dbReference type="ARBA" id="ARBA00010992"/>
    </source>
</evidence>
<dbReference type="PANTHER" id="PTHR48022">
    <property type="entry name" value="PLASTIDIC GLUCOSE TRANSPORTER 4"/>
    <property type="match status" value="1"/>
</dbReference>
<comment type="similarity">
    <text evidence="2 9">Belongs to the major facilitator superfamily. Sugar transporter (TC 2.A.1.1) family.</text>
</comment>
<evidence type="ECO:0000256" key="7">
    <source>
        <dbReference type="ARBA" id="ARBA00023136"/>
    </source>
</evidence>
<feature type="transmembrane region" description="Helical" evidence="10">
    <location>
        <begin position="457"/>
        <end position="478"/>
    </location>
</feature>
<evidence type="ECO:0000256" key="6">
    <source>
        <dbReference type="ARBA" id="ARBA00022989"/>
    </source>
</evidence>
<keyword evidence="6 10" id="KW-1133">Transmembrane helix</keyword>
<evidence type="ECO:0000256" key="4">
    <source>
        <dbReference type="ARBA" id="ARBA00022597"/>
    </source>
</evidence>
<feature type="transmembrane region" description="Helical" evidence="10">
    <location>
        <begin position="119"/>
        <end position="138"/>
    </location>
</feature>
<gene>
    <name evidence="12" type="ORF">L207DRAFT_421585</name>
</gene>
<evidence type="ECO:0000313" key="12">
    <source>
        <dbReference type="EMBL" id="PMD44563.1"/>
    </source>
</evidence>
<evidence type="ECO:0000259" key="11">
    <source>
        <dbReference type="PROSITE" id="PS50850"/>
    </source>
</evidence>